<name>A0ABU8DS34_9ACTN</name>
<dbReference type="Pfam" id="PF07859">
    <property type="entry name" value="Abhydrolase_3"/>
    <property type="match status" value="1"/>
</dbReference>
<keyword evidence="1 3" id="KW-0378">Hydrolase</keyword>
<dbReference type="Gene3D" id="3.40.50.1820">
    <property type="entry name" value="alpha/beta hydrolase"/>
    <property type="match status" value="1"/>
</dbReference>
<dbReference type="EMBL" id="JBAPLU010000006">
    <property type="protein sequence ID" value="MEI4271614.1"/>
    <property type="molecule type" value="Genomic_DNA"/>
</dbReference>
<evidence type="ECO:0000313" key="3">
    <source>
        <dbReference type="EMBL" id="MEI4271614.1"/>
    </source>
</evidence>
<protein>
    <submittedName>
        <fullName evidence="3">Alpha/beta hydrolase fold domain-containing protein</fullName>
    </submittedName>
</protein>
<dbReference type="InterPro" id="IPR029058">
    <property type="entry name" value="AB_hydrolase_fold"/>
</dbReference>
<dbReference type="InterPro" id="IPR013094">
    <property type="entry name" value="AB_hydrolase_3"/>
</dbReference>
<feature type="domain" description="Alpha/beta hydrolase fold-3" evidence="2">
    <location>
        <begin position="65"/>
        <end position="258"/>
    </location>
</feature>
<dbReference type="PANTHER" id="PTHR48081:SF8">
    <property type="entry name" value="ALPHA_BETA HYDROLASE FOLD-3 DOMAIN-CONTAINING PROTEIN-RELATED"/>
    <property type="match status" value="1"/>
</dbReference>
<evidence type="ECO:0000259" key="2">
    <source>
        <dbReference type="Pfam" id="PF07859"/>
    </source>
</evidence>
<comment type="caution">
    <text evidence="3">The sequence shown here is derived from an EMBL/GenBank/DDBJ whole genome shotgun (WGS) entry which is preliminary data.</text>
</comment>
<reference evidence="3 4" key="1">
    <citation type="submission" date="2024-03" db="EMBL/GenBank/DDBJ databases">
        <title>Draft genome sequence of Klenkia sp. LSe6-5.</title>
        <authorList>
            <person name="Duangmal K."/>
            <person name="Chantavorakit T."/>
        </authorList>
    </citation>
    <scope>NUCLEOTIDE SEQUENCE [LARGE SCALE GENOMIC DNA]</scope>
    <source>
        <strain evidence="3 4">LSe6-5</strain>
    </source>
</reference>
<dbReference type="RefSeq" id="WP_336403752.1">
    <property type="nucleotide sequence ID" value="NZ_JBAPLU010000006.1"/>
</dbReference>
<keyword evidence="4" id="KW-1185">Reference proteome</keyword>
<dbReference type="Proteomes" id="UP001361570">
    <property type="component" value="Unassembled WGS sequence"/>
</dbReference>
<dbReference type="GO" id="GO:0016787">
    <property type="term" value="F:hydrolase activity"/>
    <property type="evidence" value="ECO:0007669"/>
    <property type="project" value="UniProtKB-KW"/>
</dbReference>
<sequence>MRIADRLQAMAMHATARWTVRYGEELRFAGSELPDPEVVRVDTRHGPVPVHVYGSGTDGGTAAHVHLHGGAWLMRFPQMDDWWCRYLAATTGAVVHNVDFRTGPYVAYPVAQEQAHDVASWVAHRFGRTSVGGFSSGGGMAAAVALMARDRGSFTPALQVLGIPALDMASEVPAAAGMISPSLRGLVRRVYFPDVARRREPYASPLLAPDLTGLPPALVLTAGRDTLRPDGVRYAQRLREAGVDVWHHDTPGVDHYFLTEDPVRARDTMAQVADRVRSALAG</sequence>
<evidence type="ECO:0000313" key="4">
    <source>
        <dbReference type="Proteomes" id="UP001361570"/>
    </source>
</evidence>
<accession>A0ABU8DS34</accession>
<organism evidence="3 4">
    <name type="scientific">Klenkia sesuvii</name>
    <dbReference type="NCBI Taxonomy" id="3103137"/>
    <lineage>
        <taxon>Bacteria</taxon>
        <taxon>Bacillati</taxon>
        <taxon>Actinomycetota</taxon>
        <taxon>Actinomycetes</taxon>
        <taxon>Geodermatophilales</taxon>
        <taxon>Geodermatophilaceae</taxon>
        <taxon>Klenkia</taxon>
    </lineage>
</organism>
<proteinExistence type="predicted"/>
<evidence type="ECO:0000256" key="1">
    <source>
        <dbReference type="ARBA" id="ARBA00022801"/>
    </source>
</evidence>
<dbReference type="PANTHER" id="PTHR48081">
    <property type="entry name" value="AB HYDROLASE SUPERFAMILY PROTEIN C4A8.06C"/>
    <property type="match status" value="1"/>
</dbReference>
<dbReference type="InterPro" id="IPR050300">
    <property type="entry name" value="GDXG_lipolytic_enzyme"/>
</dbReference>
<gene>
    <name evidence="3" type="ORF">TEK04_07740</name>
</gene>
<dbReference type="SUPFAM" id="SSF53474">
    <property type="entry name" value="alpha/beta-Hydrolases"/>
    <property type="match status" value="1"/>
</dbReference>